<sequence>MRIIAFVGMPASGKGEAAVIAKDMGYMVVNMGDVIREEVQRLGLVITDKNLGMTGTKLRQKEGPAAIAQRCIPGLKNINDDTAIVDGVRNIEEVYLFKKEFKDDFILINISSSSENRHARIKQRGREDDRFMDEKALLLRDERELGWGINKSITKADISIENNGTLDEFREKIRKLMRKYR</sequence>
<proteinExistence type="predicted"/>
<gene>
    <name evidence="1" type="primary">fliE</name>
    <name evidence="1" type="ORF">C5S46_04640</name>
</gene>
<keyword evidence="1" id="KW-0966">Cell projection</keyword>
<protein>
    <submittedName>
        <fullName evidence="1">Flagellar hook-basal body complex protein FliE</fullName>
    </submittedName>
</protein>
<evidence type="ECO:0000313" key="1">
    <source>
        <dbReference type="EMBL" id="TKY91657.1"/>
    </source>
</evidence>
<name>A0AC61SAV1_9EURY</name>
<keyword evidence="1" id="KW-0282">Flagellum</keyword>
<evidence type="ECO:0000313" key="2">
    <source>
        <dbReference type="Proteomes" id="UP000315423"/>
    </source>
</evidence>
<organism evidence="1 2">
    <name type="scientific">Candidatus Methanomarinus sp</name>
    <dbReference type="NCBI Taxonomy" id="3386244"/>
    <lineage>
        <taxon>Archaea</taxon>
        <taxon>Methanobacteriati</taxon>
        <taxon>Methanobacteriota</taxon>
        <taxon>Stenosarchaea group</taxon>
        <taxon>Methanomicrobia</taxon>
        <taxon>Methanosarcinales</taxon>
        <taxon>ANME-2 cluster</taxon>
        <taxon>Candidatus Methanocomedenaceae</taxon>
        <taxon>Candidatus Methanomarinus</taxon>
    </lineage>
</organism>
<keyword evidence="1" id="KW-0969">Cilium</keyword>
<dbReference type="EMBL" id="QYBA01000153">
    <property type="protein sequence ID" value="TKY91657.1"/>
    <property type="molecule type" value="Genomic_DNA"/>
</dbReference>
<accession>A0AC61SAV1</accession>
<reference evidence="1" key="1">
    <citation type="submission" date="2018-09" db="EMBL/GenBank/DDBJ databases">
        <title>A genomic encyclopedia of anaerobic methanotrophic archaea.</title>
        <authorList>
            <person name="Skennerton C.T."/>
            <person name="Chadwick G.L."/>
            <person name="Laso-Perez R."/>
            <person name="Leu A.O."/>
            <person name="Speth D.R."/>
            <person name="Yu H."/>
            <person name="Morgan-Lang C."/>
            <person name="Hatzenpichler R."/>
            <person name="Goudeau D."/>
            <person name="Malmstrom R."/>
            <person name="Woyke T."/>
            <person name="Hallam S."/>
            <person name="Tyson G.W."/>
            <person name="Wegener G."/>
            <person name="Boetius A."/>
            <person name="Orphan V.J."/>
        </authorList>
    </citation>
    <scope>NUCLEOTIDE SEQUENCE</scope>
    <source>
        <strain evidence="1">CONS3730D10UFb2</strain>
    </source>
</reference>
<comment type="caution">
    <text evidence="1">The sequence shown here is derived from an EMBL/GenBank/DDBJ whole genome shotgun (WGS) entry which is preliminary data.</text>
</comment>
<dbReference type="Proteomes" id="UP000315423">
    <property type="component" value="Unassembled WGS sequence"/>
</dbReference>